<dbReference type="NCBIfam" id="TIGR01560">
    <property type="entry name" value="put_DNA_pack"/>
    <property type="match status" value="1"/>
</dbReference>
<sequence>MSVSKAIIMQTLNLDETDDTALIPAYIESAKQYIINAVGSDPKFYELENVKYLFDTAVIALTSTYFTYRVALTETLAYPINLTLNSIIGQLRGLYATYSDEEVTDA</sequence>
<name>A0A3G8FER1_9CAUD</name>
<dbReference type="Gene3D" id="1.10.3230.30">
    <property type="entry name" value="Phage gp6-like head-tail connector protein"/>
    <property type="match status" value="1"/>
</dbReference>
<proteinExistence type="predicted"/>
<protein>
    <submittedName>
        <fullName evidence="1">DNA packaging protein</fullName>
    </submittedName>
</protein>
<organism evidence="1 2">
    <name type="scientific">Streptococcus phage CHPC879</name>
    <dbReference type="NCBI Taxonomy" id="2365045"/>
    <lineage>
        <taxon>Viruses</taxon>
        <taxon>Duplodnaviria</taxon>
        <taxon>Heunggongvirae</taxon>
        <taxon>Uroviricota</taxon>
        <taxon>Caudoviricetes</taxon>
        <taxon>Aliceevansviridae</taxon>
        <taxon>Moineauvirus</taxon>
        <taxon>Moineauvirus CHPC879</taxon>
    </lineage>
</organism>
<reference evidence="1 2" key="1">
    <citation type="submission" date="2018-09" db="EMBL/GenBank/DDBJ databases">
        <title>A comparative genomics approach for identifying host-range determinants of bacteriophages infecting Streptococcus thermophilus.</title>
        <authorList>
            <person name="Szymczak P."/>
            <person name="Rau M.H."/>
            <person name="Monteiro J.M."/>
            <person name="de Pinho M.G."/>
            <person name="Filipe S.R."/>
            <person name="Vogensen F.K."/>
            <person name="Zeidan A."/>
            <person name="Janzen T."/>
        </authorList>
    </citation>
    <scope>NUCLEOTIDE SEQUENCE [LARGE SCALE GENOMIC DNA]</scope>
</reference>
<evidence type="ECO:0000313" key="2">
    <source>
        <dbReference type="Proteomes" id="UP000272112"/>
    </source>
</evidence>
<dbReference type="Pfam" id="PF05135">
    <property type="entry name" value="Phage_connect_1"/>
    <property type="match status" value="1"/>
</dbReference>
<gene>
    <name evidence="1" type="ORF">CHPC879_0007</name>
</gene>
<evidence type="ECO:0000313" key="1">
    <source>
        <dbReference type="EMBL" id="AZF92342.1"/>
    </source>
</evidence>
<accession>A0A3G8FER1</accession>
<dbReference type="EMBL" id="MH937468">
    <property type="protein sequence ID" value="AZF92342.1"/>
    <property type="molecule type" value="Genomic_DNA"/>
</dbReference>
<dbReference type="CDD" id="cd08054">
    <property type="entry name" value="gp6"/>
    <property type="match status" value="1"/>
</dbReference>
<keyword evidence="2" id="KW-1185">Reference proteome</keyword>
<dbReference type="InterPro" id="IPR021146">
    <property type="entry name" value="Phage_gp6-like_head-tail"/>
</dbReference>
<dbReference type="Proteomes" id="UP000272112">
    <property type="component" value="Segment"/>
</dbReference>
<dbReference type="InterPro" id="IPR006450">
    <property type="entry name" value="Phage_HK97_gp6-like"/>
</dbReference>